<reference evidence="2" key="1">
    <citation type="submission" date="2020-10" db="EMBL/GenBank/DDBJ databases">
        <authorList>
            <person name="Gilroy R."/>
        </authorList>
    </citation>
    <scope>NUCLEOTIDE SEQUENCE</scope>
    <source>
        <strain evidence="2">11300</strain>
    </source>
</reference>
<sequence length="466" mass="52974">MLNRKAIDRICIIAAIAAVVITAVFMNGEKLGISRASAHPPYEEALFDDSYVHNINIEIDDPESFFDSALEEEYVRGDITIDGEKFSAAGIRVKGNNSKNLINKYGLDRYSLKIEFDHFDEGGSYYGLDKMSLDCAFQDNSYMKNYLAYDMMRFMGVPAPLTSYTWVTINGQDYGLFLAVEEPEEAFIKRNFGNSGGKMYKPDYKSLEDENRDVALMYSGQDPAAYDNIFRTAKTDIDLEDQQRLIEALRILAEGDDLAQAVNIDQVIRYFTVQVFVVNLDSYLGPTGHNYFLYEEDGLLSMIPWDYNLAFATYSLGMPEPINDAELYINYPIDTPASGDVMLKRPMYHNLMLQEENFDLYHQYFDRFIAEYFESGRFEELVGSTVAMIGPYVEKDPTAFCSYEDFLTGAETIRQFCLLRAQSVRGQLDGIIPSTIRGQAEDDSKFVNGSSVWLPDMGEIADLERE</sequence>
<feature type="transmembrane region" description="Helical" evidence="1">
    <location>
        <begin position="7"/>
        <end position="26"/>
    </location>
</feature>
<keyword evidence="1" id="KW-1133">Transmembrane helix</keyword>
<dbReference type="GO" id="GO:0016301">
    <property type="term" value="F:kinase activity"/>
    <property type="evidence" value="ECO:0007669"/>
    <property type="project" value="UniProtKB-KW"/>
</dbReference>
<keyword evidence="1" id="KW-0812">Transmembrane</keyword>
<keyword evidence="2" id="KW-0418">Kinase</keyword>
<dbReference type="Proteomes" id="UP000824091">
    <property type="component" value="Unassembled WGS sequence"/>
</dbReference>
<keyword evidence="2" id="KW-0808">Transferase</keyword>
<dbReference type="EMBL" id="DVMO01000047">
    <property type="protein sequence ID" value="HIU27366.1"/>
    <property type="molecule type" value="Genomic_DNA"/>
</dbReference>
<dbReference type="Pfam" id="PF08757">
    <property type="entry name" value="CotH"/>
    <property type="match status" value="1"/>
</dbReference>
<dbReference type="InterPro" id="IPR014867">
    <property type="entry name" value="Spore_coat_CotH_CotH2/3/7"/>
</dbReference>
<evidence type="ECO:0000313" key="2">
    <source>
        <dbReference type="EMBL" id="HIU27366.1"/>
    </source>
</evidence>
<dbReference type="PANTHER" id="PTHR40050">
    <property type="entry name" value="INNER SPORE COAT PROTEIN H"/>
    <property type="match status" value="1"/>
</dbReference>
<gene>
    <name evidence="2" type="ORF">IAD16_03150</name>
</gene>
<evidence type="ECO:0000256" key="1">
    <source>
        <dbReference type="SAM" id="Phobius"/>
    </source>
</evidence>
<dbReference type="AlphaFoldDB" id="A0A9D1L814"/>
<reference evidence="2" key="2">
    <citation type="journal article" date="2021" name="PeerJ">
        <title>Extensive microbial diversity within the chicken gut microbiome revealed by metagenomics and culture.</title>
        <authorList>
            <person name="Gilroy R."/>
            <person name="Ravi A."/>
            <person name="Getino M."/>
            <person name="Pursley I."/>
            <person name="Horton D.L."/>
            <person name="Alikhan N.F."/>
            <person name="Baker D."/>
            <person name="Gharbi K."/>
            <person name="Hall N."/>
            <person name="Watson M."/>
            <person name="Adriaenssens E.M."/>
            <person name="Foster-Nyarko E."/>
            <person name="Jarju S."/>
            <person name="Secka A."/>
            <person name="Antonio M."/>
            <person name="Oren A."/>
            <person name="Chaudhuri R.R."/>
            <person name="La Ragione R."/>
            <person name="Hildebrand F."/>
            <person name="Pallen M.J."/>
        </authorList>
    </citation>
    <scope>NUCLEOTIDE SEQUENCE</scope>
    <source>
        <strain evidence="2">11300</strain>
    </source>
</reference>
<evidence type="ECO:0000313" key="3">
    <source>
        <dbReference type="Proteomes" id="UP000824091"/>
    </source>
</evidence>
<proteinExistence type="predicted"/>
<keyword evidence="1" id="KW-0472">Membrane</keyword>
<dbReference type="PANTHER" id="PTHR40050:SF1">
    <property type="entry name" value="INNER SPORE COAT PROTEIN H"/>
    <property type="match status" value="1"/>
</dbReference>
<organism evidence="2 3">
    <name type="scientific">Candidatus Fimisoma avicola</name>
    <dbReference type="NCBI Taxonomy" id="2840826"/>
    <lineage>
        <taxon>Bacteria</taxon>
        <taxon>Bacillati</taxon>
        <taxon>Bacillota</taxon>
        <taxon>Clostridia</taxon>
        <taxon>Eubacteriales</taxon>
        <taxon>Candidatus Fimisoma</taxon>
    </lineage>
</organism>
<name>A0A9D1L814_9FIRM</name>
<comment type="caution">
    <text evidence="2">The sequence shown here is derived from an EMBL/GenBank/DDBJ whole genome shotgun (WGS) entry which is preliminary data.</text>
</comment>
<accession>A0A9D1L814</accession>
<protein>
    <submittedName>
        <fullName evidence="2">CotH kinase family protein</fullName>
    </submittedName>
</protein>